<dbReference type="AlphaFoldDB" id="A0AAE0U8Q1"/>
<proteinExistence type="predicted"/>
<evidence type="ECO:0000256" key="2">
    <source>
        <dbReference type="SAM" id="Phobius"/>
    </source>
</evidence>
<dbReference type="EMBL" id="JAULSW010000001">
    <property type="protein sequence ID" value="KAK3395136.1"/>
    <property type="molecule type" value="Genomic_DNA"/>
</dbReference>
<evidence type="ECO:0000313" key="5">
    <source>
        <dbReference type="EMBL" id="KAK3395136.1"/>
    </source>
</evidence>
<evidence type="ECO:0000313" key="6">
    <source>
        <dbReference type="Proteomes" id="UP001285441"/>
    </source>
</evidence>
<dbReference type="Proteomes" id="UP001285441">
    <property type="component" value="Unassembled WGS sequence"/>
</dbReference>
<protein>
    <submittedName>
        <fullName evidence="5">Aspartic peptidase domain-containing protein</fullName>
    </submittedName>
</protein>
<sequence length="628" mass="65875">MTPGSGGRGLLLPLLTFGLVSLLLSPVAAVIYPRPQAWSTKTFGPDGPWNAVEVAIDSQAKIALFPGRMWHTVVLTTDYCALNAPVAHCEAGTYNAARVTSSIGWRPPPQELMAGIEVRGDSAGQFLGNVDVGFSTVRSASFVMIDSQMLVYPDGQGYPAFAGCLSLGAPGNQTFSRGSGMPPINGTMIPAELAKGGLVSSASVGMHIGSAAFSAKMAGSLYWGGYDRNRIVGDILTIDGEEISTPRLLKDISIQVVKGSSPFNFTSNQQAGLLANNNASITSPGLPVVVDACSPYLTLPKSTCDSIAAYLPVTYVPSLGLYTWNTNDPKYAQIVNSPSVLSFTFIGQTNTQTITINVPFKHLNLTLAPPLVPSSIPYFPCFTGGTGTYVLGRAFLQDAFFGVNWDTRKSWLAQAPGPNIQIGSDAQPINPTDVAISKSANDWLTSWDGFWTELTPAQVSDTPPPASSSSSSSNSNNNGPGDAQRQNTGNTEPMSVASKAGIAVGAVAGFLLLLGAGIFLWRRAVKHRDDITDPSGPGGVGYIGGSREIPYGTAEVAGTIPQMKSYYGGEMVTPHTAGTTTGTPYSADSATMYSSEGGGTQGDMRQHGSAGWMPPPPPVPPQRPVYEM</sequence>
<gene>
    <name evidence="5" type="ORF">B0H63DRAFT_462711</name>
</gene>
<dbReference type="Gene3D" id="2.40.70.10">
    <property type="entry name" value="Acid Proteases"/>
    <property type="match status" value="1"/>
</dbReference>
<feature type="region of interest" description="Disordered" evidence="1">
    <location>
        <begin position="594"/>
        <end position="628"/>
    </location>
</feature>
<dbReference type="Pfam" id="PF00026">
    <property type="entry name" value="Asp"/>
    <property type="match status" value="1"/>
</dbReference>
<comment type="caution">
    <text evidence="5">The sequence shown here is derived from an EMBL/GenBank/DDBJ whole genome shotgun (WGS) entry which is preliminary data.</text>
</comment>
<feature type="signal peptide" evidence="3">
    <location>
        <begin position="1"/>
        <end position="29"/>
    </location>
</feature>
<organism evidence="5 6">
    <name type="scientific">Podospora didyma</name>
    <dbReference type="NCBI Taxonomy" id="330526"/>
    <lineage>
        <taxon>Eukaryota</taxon>
        <taxon>Fungi</taxon>
        <taxon>Dikarya</taxon>
        <taxon>Ascomycota</taxon>
        <taxon>Pezizomycotina</taxon>
        <taxon>Sordariomycetes</taxon>
        <taxon>Sordariomycetidae</taxon>
        <taxon>Sordariales</taxon>
        <taxon>Podosporaceae</taxon>
        <taxon>Podospora</taxon>
    </lineage>
</organism>
<feature type="region of interest" description="Disordered" evidence="1">
    <location>
        <begin position="455"/>
        <end position="494"/>
    </location>
</feature>
<evidence type="ECO:0000256" key="1">
    <source>
        <dbReference type="SAM" id="MobiDB-lite"/>
    </source>
</evidence>
<keyword evidence="2" id="KW-0812">Transmembrane</keyword>
<feature type="domain" description="Peptidase A1" evidence="4">
    <location>
        <begin position="58"/>
        <end position="413"/>
    </location>
</feature>
<feature type="compositionally biased region" description="Low complexity" evidence="1">
    <location>
        <begin position="467"/>
        <end position="478"/>
    </location>
</feature>
<feature type="compositionally biased region" description="Polar residues" evidence="1">
    <location>
        <begin position="484"/>
        <end position="493"/>
    </location>
</feature>
<dbReference type="InterPro" id="IPR021109">
    <property type="entry name" value="Peptidase_aspartic_dom_sf"/>
</dbReference>
<feature type="compositionally biased region" description="Pro residues" evidence="1">
    <location>
        <begin position="613"/>
        <end position="628"/>
    </location>
</feature>
<feature type="chain" id="PRO_5042144069" evidence="3">
    <location>
        <begin position="30"/>
        <end position="628"/>
    </location>
</feature>
<evidence type="ECO:0000259" key="4">
    <source>
        <dbReference type="PROSITE" id="PS51767"/>
    </source>
</evidence>
<feature type="transmembrane region" description="Helical" evidence="2">
    <location>
        <begin position="500"/>
        <end position="521"/>
    </location>
</feature>
<keyword evidence="3" id="KW-0732">Signal</keyword>
<name>A0AAE0U8Q1_9PEZI</name>
<dbReference type="InterPro" id="IPR033121">
    <property type="entry name" value="PEPTIDASE_A1"/>
</dbReference>
<reference evidence="5" key="1">
    <citation type="journal article" date="2023" name="Mol. Phylogenet. Evol.">
        <title>Genome-scale phylogeny and comparative genomics of the fungal order Sordariales.</title>
        <authorList>
            <person name="Hensen N."/>
            <person name="Bonometti L."/>
            <person name="Westerberg I."/>
            <person name="Brannstrom I.O."/>
            <person name="Guillou S."/>
            <person name="Cros-Aarteil S."/>
            <person name="Calhoun S."/>
            <person name="Haridas S."/>
            <person name="Kuo A."/>
            <person name="Mondo S."/>
            <person name="Pangilinan J."/>
            <person name="Riley R."/>
            <person name="LaButti K."/>
            <person name="Andreopoulos B."/>
            <person name="Lipzen A."/>
            <person name="Chen C."/>
            <person name="Yan M."/>
            <person name="Daum C."/>
            <person name="Ng V."/>
            <person name="Clum A."/>
            <person name="Steindorff A."/>
            <person name="Ohm R.A."/>
            <person name="Martin F."/>
            <person name="Silar P."/>
            <person name="Natvig D.O."/>
            <person name="Lalanne C."/>
            <person name="Gautier V."/>
            <person name="Ament-Velasquez S.L."/>
            <person name="Kruys A."/>
            <person name="Hutchinson M.I."/>
            <person name="Powell A.J."/>
            <person name="Barry K."/>
            <person name="Miller A.N."/>
            <person name="Grigoriev I.V."/>
            <person name="Debuchy R."/>
            <person name="Gladieux P."/>
            <person name="Hiltunen Thoren M."/>
            <person name="Johannesson H."/>
        </authorList>
    </citation>
    <scope>NUCLEOTIDE SEQUENCE</scope>
    <source>
        <strain evidence="5">CBS 232.78</strain>
    </source>
</reference>
<dbReference type="PROSITE" id="PS51767">
    <property type="entry name" value="PEPTIDASE_A1"/>
    <property type="match status" value="1"/>
</dbReference>
<evidence type="ECO:0000256" key="3">
    <source>
        <dbReference type="SAM" id="SignalP"/>
    </source>
</evidence>
<accession>A0AAE0U8Q1</accession>
<reference evidence="5" key="2">
    <citation type="submission" date="2023-06" db="EMBL/GenBank/DDBJ databases">
        <authorList>
            <consortium name="Lawrence Berkeley National Laboratory"/>
            <person name="Haridas S."/>
            <person name="Hensen N."/>
            <person name="Bonometti L."/>
            <person name="Westerberg I."/>
            <person name="Brannstrom I.O."/>
            <person name="Guillou S."/>
            <person name="Cros-Aarteil S."/>
            <person name="Calhoun S."/>
            <person name="Kuo A."/>
            <person name="Mondo S."/>
            <person name="Pangilinan J."/>
            <person name="Riley R."/>
            <person name="LaButti K."/>
            <person name="Andreopoulos B."/>
            <person name="Lipzen A."/>
            <person name="Chen C."/>
            <person name="Yanf M."/>
            <person name="Daum C."/>
            <person name="Ng V."/>
            <person name="Clum A."/>
            <person name="Steindorff A."/>
            <person name="Ohm R."/>
            <person name="Martin F."/>
            <person name="Silar P."/>
            <person name="Natvig D."/>
            <person name="Lalanne C."/>
            <person name="Gautier V."/>
            <person name="Ament-velasquez S.L."/>
            <person name="Kruys A."/>
            <person name="Hutchinson M.I."/>
            <person name="Powell A.J."/>
            <person name="Barry K."/>
            <person name="Miller A.N."/>
            <person name="Grigoriev I.V."/>
            <person name="Debuchy R."/>
            <person name="Gladieux P."/>
            <person name="Thoren M.H."/>
            <person name="Johannesson H."/>
        </authorList>
    </citation>
    <scope>NUCLEOTIDE SEQUENCE</scope>
    <source>
        <strain evidence="5">CBS 232.78</strain>
    </source>
</reference>
<keyword evidence="2" id="KW-1133">Transmembrane helix</keyword>
<dbReference type="SUPFAM" id="SSF50630">
    <property type="entry name" value="Acid proteases"/>
    <property type="match status" value="1"/>
</dbReference>
<keyword evidence="2" id="KW-0472">Membrane</keyword>
<keyword evidence="6" id="KW-1185">Reference proteome</keyword>